<dbReference type="AlphaFoldDB" id="A0AAD7RUK0"/>
<comment type="caution">
    <text evidence="1">The sequence shown here is derived from an EMBL/GenBank/DDBJ whole genome shotgun (WGS) entry which is preliminary data.</text>
</comment>
<proteinExistence type="predicted"/>
<dbReference type="EMBL" id="JAINUG010000168">
    <property type="protein sequence ID" value="KAJ8390500.1"/>
    <property type="molecule type" value="Genomic_DNA"/>
</dbReference>
<accession>A0AAD7RUK0</accession>
<reference evidence="1" key="1">
    <citation type="journal article" date="2023" name="Science">
        <title>Genome structures resolve the early diversification of teleost fishes.</title>
        <authorList>
            <person name="Parey E."/>
            <person name="Louis A."/>
            <person name="Montfort J."/>
            <person name="Bouchez O."/>
            <person name="Roques C."/>
            <person name="Iampietro C."/>
            <person name="Lluch J."/>
            <person name="Castinel A."/>
            <person name="Donnadieu C."/>
            <person name="Desvignes T."/>
            <person name="Floi Bucao C."/>
            <person name="Jouanno E."/>
            <person name="Wen M."/>
            <person name="Mejri S."/>
            <person name="Dirks R."/>
            <person name="Jansen H."/>
            <person name="Henkel C."/>
            <person name="Chen W.J."/>
            <person name="Zahm M."/>
            <person name="Cabau C."/>
            <person name="Klopp C."/>
            <person name="Thompson A.W."/>
            <person name="Robinson-Rechavi M."/>
            <person name="Braasch I."/>
            <person name="Lecointre G."/>
            <person name="Bobe J."/>
            <person name="Postlethwait J.H."/>
            <person name="Berthelot C."/>
            <person name="Roest Crollius H."/>
            <person name="Guiguen Y."/>
        </authorList>
    </citation>
    <scope>NUCLEOTIDE SEQUENCE</scope>
    <source>
        <strain evidence="1">NC1722</strain>
    </source>
</reference>
<dbReference type="Proteomes" id="UP001221898">
    <property type="component" value="Unassembled WGS sequence"/>
</dbReference>
<name>A0AAD7RUK0_9TELE</name>
<protein>
    <submittedName>
        <fullName evidence="1">Uncharacterized protein</fullName>
    </submittedName>
</protein>
<organism evidence="1 2">
    <name type="scientific">Aldrovandia affinis</name>
    <dbReference type="NCBI Taxonomy" id="143900"/>
    <lineage>
        <taxon>Eukaryota</taxon>
        <taxon>Metazoa</taxon>
        <taxon>Chordata</taxon>
        <taxon>Craniata</taxon>
        <taxon>Vertebrata</taxon>
        <taxon>Euteleostomi</taxon>
        <taxon>Actinopterygii</taxon>
        <taxon>Neopterygii</taxon>
        <taxon>Teleostei</taxon>
        <taxon>Notacanthiformes</taxon>
        <taxon>Halosauridae</taxon>
        <taxon>Aldrovandia</taxon>
    </lineage>
</organism>
<evidence type="ECO:0000313" key="1">
    <source>
        <dbReference type="EMBL" id="KAJ8390500.1"/>
    </source>
</evidence>
<sequence length="117" mass="12781">MAEKINGGHPKLAFCWIDNQAVLLQMSKRRRRCDMCAALDVLATRISSRRSGIIEPPVIATWAPASIGLGNQGKGEAQGLSDLRMMPNLSMELNSSFAIANFCGSSRGLEHVQADHW</sequence>
<keyword evidence="2" id="KW-1185">Reference proteome</keyword>
<evidence type="ECO:0000313" key="2">
    <source>
        <dbReference type="Proteomes" id="UP001221898"/>
    </source>
</evidence>
<gene>
    <name evidence="1" type="ORF">AAFF_G00102970</name>
</gene>